<sequence length="234" mass="26815">MEVDLPPSSLLENGTPKNGIMDTPLPHINELSRTCKELTELGVKLLEQGKIVEQKPEDTLEKERLNALFETASSLFVSLKELNRQTYTHTRQIKVSTSESKQELDLLNLDLQNLRYERQHLQQEISKCKAFDSIYQDLELVPEAEFLEKAGNELTESSDPHTRMINRLKFEQLERMRLDIEKKELMALKLKLIKLNKEKKLALEKIDIQLDTFAKSSAPLQVSLGLPSSSLNNS</sequence>
<feature type="region of interest" description="Disordered" evidence="5">
    <location>
        <begin position="1"/>
        <end position="22"/>
    </location>
</feature>
<accession>A0ABR2X3R8</accession>
<dbReference type="Proteomes" id="UP001479436">
    <property type="component" value="Unassembled WGS sequence"/>
</dbReference>
<reference evidence="6 7" key="1">
    <citation type="submission" date="2023-04" db="EMBL/GenBank/DDBJ databases">
        <title>Genome of Basidiobolus ranarum AG-B5.</title>
        <authorList>
            <person name="Stajich J.E."/>
            <person name="Carter-House D."/>
            <person name="Gryganskyi A."/>
        </authorList>
    </citation>
    <scope>NUCLEOTIDE SEQUENCE [LARGE SCALE GENOMIC DNA]</scope>
    <source>
        <strain evidence="6 7">AG-B5</strain>
    </source>
</reference>
<dbReference type="PANTHER" id="PTHR13375">
    <property type="entry name" value="FMS INTERACTING PROTEIN"/>
    <property type="match status" value="1"/>
</dbReference>
<proteinExistence type="inferred from homology"/>
<comment type="caution">
    <text evidence="6">The sequence shown here is derived from an EMBL/GenBank/DDBJ whole genome shotgun (WGS) entry which is preliminary data.</text>
</comment>
<keyword evidence="7" id="KW-1185">Reference proteome</keyword>
<dbReference type="InterPro" id="IPR019163">
    <property type="entry name" value="THO_Thoc5"/>
</dbReference>
<gene>
    <name evidence="6" type="ORF">K7432_001007</name>
</gene>
<evidence type="ECO:0000256" key="4">
    <source>
        <dbReference type="SAM" id="Coils"/>
    </source>
</evidence>
<evidence type="ECO:0000313" key="7">
    <source>
        <dbReference type="Proteomes" id="UP001479436"/>
    </source>
</evidence>
<keyword evidence="3" id="KW-0539">Nucleus</keyword>
<evidence type="ECO:0000256" key="1">
    <source>
        <dbReference type="ARBA" id="ARBA00004123"/>
    </source>
</evidence>
<evidence type="ECO:0000256" key="5">
    <source>
        <dbReference type="SAM" id="MobiDB-lite"/>
    </source>
</evidence>
<evidence type="ECO:0000256" key="2">
    <source>
        <dbReference type="ARBA" id="ARBA00008044"/>
    </source>
</evidence>
<evidence type="ECO:0000313" key="6">
    <source>
        <dbReference type="EMBL" id="KAK9768406.1"/>
    </source>
</evidence>
<dbReference type="EMBL" id="JASJQH010000020">
    <property type="protein sequence ID" value="KAK9768406.1"/>
    <property type="molecule type" value="Genomic_DNA"/>
</dbReference>
<comment type="similarity">
    <text evidence="2">Belongs to the THOC5 family.</text>
</comment>
<name>A0ABR2X3R8_9FUNG</name>
<dbReference type="PANTHER" id="PTHR13375:SF3">
    <property type="entry name" value="THO COMPLEX SUBUNIT 5 HOMOLOG"/>
    <property type="match status" value="1"/>
</dbReference>
<evidence type="ECO:0000256" key="3">
    <source>
        <dbReference type="ARBA" id="ARBA00023242"/>
    </source>
</evidence>
<protein>
    <recommendedName>
        <fullName evidence="8">THO complex subunit 5</fullName>
    </recommendedName>
</protein>
<dbReference type="Pfam" id="PF09766">
    <property type="entry name" value="FmiP_Thoc5"/>
    <property type="match status" value="1"/>
</dbReference>
<keyword evidence="4" id="KW-0175">Coiled coil</keyword>
<evidence type="ECO:0008006" key="8">
    <source>
        <dbReference type="Google" id="ProtNLM"/>
    </source>
</evidence>
<comment type="subcellular location">
    <subcellularLocation>
        <location evidence="1">Nucleus</location>
    </subcellularLocation>
</comment>
<feature type="coiled-coil region" evidence="4">
    <location>
        <begin position="178"/>
        <end position="205"/>
    </location>
</feature>
<organism evidence="6 7">
    <name type="scientific">Basidiobolus ranarum</name>
    <dbReference type="NCBI Taxonomy" id="34480"/>
    <lineage>
        <taxon>Eukaryota</taxon>
        <taxon>Fungi</taxon>
        <taxon>Fungi incertae sedis</taxon>
        <taxon>Zoopagomycota</taxon>
        <taxon>Entomophthoromycotina</taxon>
        <taxon>Basidiobolomycetes</taxon>
        <taxon>Basidiobolales</taxon>
        <taxon>Basidiobolaceae</taxon>
        <taxon>Basidiobolus</taxon>
    </lineage>
</organism>